<name>A0A2Z6LP76_TRISU</name>
<dbReference type="InterPro" id="IPR033389">
    <property type="entry name" value="AUX/IAA_dom"/>
</dbReference>
<dbReference type="PROSITE" id="PS51745">
    <property type="entry name" value="PB1"/>
    <property type="match status" value="1"/>
</dbReference>
<sequence length="107" mass="12224">MDGGAPYLRKVYLKIYNNYMELSSALEKMFTCFTIGQCNSPGLPGKDGLSESSLRDLLHGSEYVLTYEDKDGDWMLVGDVPWGMFADSYRRLIVFRFKESSGEIHTY</sequence>
<evidence type="ECO:0000313" key="12">
    <source>
        <dbReference type="EMBL" id="GAU19744.1"/>
    </source>
</evidence>
<proteinExistence type="inferred from homology"/>
<dbReference type="InterPro" id="IPR053793">
    <property type="entry name" value="PB1-like"/>
</dbReference>
<evidence type="ECO:0000259" key="11">
    <source>
        <dbReference type="PROSITE" id="PS51745"/>
    </source>
</evidence>
<dbReference type="PANTHER" id="PTHR31734:SF157">
    <property type="entry name" value="AUXIN-RESPONSIVE PROTEIN IAA27"/>
    <property type="match status" value="1"/>
</dbReference>
<dbReference type="PANTHER" id="PTHR31734">
    <property type="entry name" value="AUXIN-RESPONSIVE PROTEIN IAA17"/>
    <property type="match status" value="1"/>
</dbReference>
<dbReference type="SUPFAM" id="SSF54277">
    <property type="entry name" value="CAD &amp; PB1 domains"/>
    <property type="match status" value="1"/>
</dbReference>
<keyword evidence="5 10" id="KW-0805">Transcription regulation</keyword>
<keyword evidence="13" id="KW-1185">Reference proteome</keyword>
<evidence type="ECO:0000256" key="1">
    <source>
        <dbReference type="ARBA" id="ARBA00004123"/>
    </source>
</evidence>
<reference evidence="13" key="1">
    <citation type="journal article" date="2017" name="Front. Plant Sci.">
        <title>Climate Clever Clovers: New Paradigm to Reduce the Environmental Footprint of Ruminants by Breeding Low Methanogenic Forages Utilizing Haplotype Variation.</title>
        <authorList>
            <person name="Kaur P."/>
            <person name="Appels R."/>
            <person name="Bayer P.E."/>
            <person name="Keeble-Gagnere G."/>
            <person name="Wang J."/>
            <person name="Hirakawa H."/>
            <person name="Shirasawa K."/>
            <person name="Vercoe P."/>
            <person name="Stefanova K."/>
            <person name="Durmic Z."/>
            <person name="Nichols P."/>
            <person name="Revell C."/>
            <person name="Isobe S.N."/>
            <person name="Edwards D."/>
            <person name="Erskine W."/>
        </authorList>
    </citation>
    <scope>NUCLEOTIDE SEQUENCE [LARGE SCALE GENOMIC DNA]</scope>
    <source>
        <strain evidence="13">cv. Daliak</strain>
    </source>
</reference>
<dbReference type="AlphaFoldDB" id="A0A2Z6LP76"/>
<evidence type="ECO:0000256" key="10">
    <source>
        <dbReference type="RuleBase" id="RU004549"/>
    </source>
</evidence>
<evidence type="ECO:0000256" key="8">
    <source>
        <dbReference type="ARBA" id="ARBA00023294"/>
    </source>
</evidence>
<evidence type="ECO:0000256" key="9">
    <source>
        <dbReference type="ARBA" id="ARBA00025283"/>
    </source>
</evidence>
<protein>
    <recommendedName>
        <fullName evidence="10">Auxin-induced protein</fullName>
    </recommendedName>
</protein>
<evidence type="ECO:0000256" key="4">
    <source>
        <dbReference type="ARBA" id="ARBA00022491"/>
    </source>
</evidence>
<dbReference type="GO" id="GO:0009734">
    <property type="term" value="P:auxin-activated signaling pathway"/>
    <property type="evidence" value="ECO:0007669"/>
    <property type="project" value="UniProtKB-UniRule"/>
</dbReference>
<comment type="function">
    <text evidence="9">Aux/IAA proteins are short-lived transcriptional factors that function as repressors of early auxin response genes at low auxin concentrations. Repression is thought to result from the interaction with auxin response factors (ARFs), proteins that bind to the auxin-responsive promoter element (AuxRE). Formation of heterodimers with ARF proteins may alter their ability to modulate early auxin response genes expression.</text>
</comment>
<evidence type="ECO:0000256" key="3">
    <source>
        <dbReference type="ARBA" id="ARBA00011726"/>
    </source>
</evidence>
<comment type="similarity">
    <text evidence="2 10">Belongs to the Aux/IAA family.</text>
</comment>
<evidence type="ECO:0000313" key="13">
    <source>
        <dbReference type="Proteomes" id="UP000242715"/>
    </source>
</evidence>
<evidence type="ECO:0000256" key="7">
    <source>
        <dbReference type="ARBA" id="ARBA00023242"/>
    </source>
</evidence>
<dbReference type="EMBL" id="DF973203">
    <property type="protein sequence ID" value="GAU19744.1"/>
    <property type="molecule type" value="Genomic_DNA"/>
</dbReference>
<dbReference type="InterPro" id="IPR003311">
    <property type="entry name" value="AUX_IAA"/>
</dbReference>
<accession>A0A2Z6LP76</accession>
<dbReference type="GO" id="GO:0005634">
    <property type="term" value="C:nucleus"/>
    <property type="evidence" value="ECO:0007669"/>
    <property type="project" value="UniProtKB-SubCell"/>
</dbReference>
<keyword evidence="7 10" id="KW-0539">Nucleus</keyword>
<comment type="subunit">
    <text evidence="3 10">Homodimers and heterodimers.</text>
</comment>
<comment type="subcellular location">
    <subcellularLocation>
        <location evidence="1 10">Nucleus</location>
    </subcellularLocation>
</comment>
<dbReference type="OrthoDB" id="642974at2759"/>
<evidence type="ECO:0000256" key="2">
    <source>
        <dbReference type="ARBA" id="ARBA00006728"/>
    </source>
</evidence>
<organism evidence="12 13">
    <name type="scientific">Trifolium subterraneum</name>
    <name type="common">Subterranean clover</name>
    <dbReference type="NCBI Taxonomy" id="3900"/>
    <lineage>
        <taxon>Eukaryota</taxon>
        <taxon>Viridiplantae</taxon>
        <taxon>Streptophyta</taxon>
        <taxon>Embryophyta</taxon>
        <taxon>Tracheophyta</taxon>
        <taxon>Spermatophyta</taxon>
        <taxon>Magnoliopsida</taxon>
        <taxon>eudicotyledons</taxon>
        <taxon>Gunneridae</taxon>
        <taxon>Pentapetalae</taxon>
        <taxon>rosids</taxon>
        <taxon>fabids</taxon>
        <taxon>Fabales</taxon>
        <taxon>Fabaceae</taxon>
        <taxon>Papilionoideae</taxon>
        <taxon>50 kb inversion clade</taxon>
        <taxon>NPAAA clade</taxon>
        <taxon>Hologalegina</taxon>
        <taxon>IRL clade</taxon>
        <taxon>Trifolieae</taxon>
        <taxon>Trifolium</taxon>
    </lineage>
</organism>
<evidence type="ECO:0000256" key="6">
    <source>
        <dbReference type="ARBA" id="ARBA00023163"/>
    </source>
</evidence>
<feature type="domain" description="PB1" evidence="11">
    <location>
        <begin position="1"/>
        <end position="99"/>
    </location>
</feature>
<evidence type="ECO:0000256" key="5">
    <source>
        <dbReference type="ARBA" id="ARBA00023015"/>
    </source>
</evidence>
<keyword evidence="6 10" id="KW-0804">Transcription</keyword>
<dbReference type="Proteomes" id="UP000242715">
    <property type="component" value="Unassembled WGS sequence"/>
</dbReference>
<gene>
    <name evidence="12" type="ORF">TSUD_78700</name>
</gene>
<dbReference type="Gene3D" id="3.10.20.90">
    <property type="entry name" value="Phosphatidylinositol 3-kinase Catalytic Subunit, Chain A, domain 1"/>
    <property type="match status" value="1"/>
</dbReference>
<keyword evidence="8 10" id="KW-0927">Auxin signaling pathway</keyword>
<keyword evidence="4 10" id="KW-0678">Repressor</keyword>
<dbReference type="Pfam" id="PF02309">
    <property type="entry name" value="AUX_IAA"/>
    <property type="match status" value="1"/>
</dbReference>
<dbReference type="GO" id="GO:0006355">
    <property type="term" value="P:regulation of DNA-templated transcription"/>
    <property type="evidence" value="ECO:0007669"/>
    <property type="project" value="InterPro"/>
</dbReference>